<name>A0A9D1HGJ7_9FIRM</name>
<evidence type="ECO:0000313" key="3">
    <source>
        <dbReference type="Proteomes" id="UP000824164"/>
    </source>
</evidence>
<feature type="region of interest" description="Disordered" evidence="1">
    <location>
        <begin position="37"/>
        <end position="58"/>
    </location>
</feature>
<organism evidence="2 3">
    <name type="scientific">Candidatus Onthocola gallistercoris</name>
    <dbReference type="NCBI Taxonomy" id="2840876"/>
    <lineage>
        <taxon>Bacteria</taxon>
        <taxon>Bacillati</taxon>
        <taxon>Bacillota</taxon>
        <taxon>Bacilli</taxon>
        <taxon>Candidatus Onthocola</taxon>
    </lineage>
</organism>
<dbReference type="EMBL" id="DVLT01000019">
    <property type="protein sequence ID" value="HIU02190.1"/>
    <property type="molecule type" value="Genomic_DNA"/>
</dbReference>
<dbReference type="Proteomes" id="UP000824164">
    <property type="component" value="Unassembled WGS sequence"/>
</dbReference>
<reference evidence="2" key="1">
    <citation type="submission" date="2020-10" db="EMBL/GenBank/DDBJ databases">
        <authorList>
            <person name="Gilroy R."/>
        </authorList>
    </citation>
    <scope>NUCLEOTIDE SEQUENCE</scope>
    <source>
        <strain evidence="2">CHK187-14744</strain>
    </source>
</reference>
<evidence type="ECO:0000313" key="2">
    <source>
        <dbReference type="EMBL" id="HIU02190.1"/>
    </source>
</evidence>
<gene>
    <name evidence="2" type="ORF">IAB63_02920</name>
</gene>
<comment type="caution">
    <text evidence="2">The sequence shown here is derived from an EMBL/GenBank/DDBJ whole genome shotgun (WGS) entry which is preliminary data.</text>
</comment>
<sequence>MDEEDVWKKIKLLDEMYRKVFFIQEQNYRLLLEKPEQAAAPGKRISRIPEDDGGFWDE</sequence>
<dbReference type="AlphaFoldDB" id="A0A9D1HGJ7"/>
<reference evidence="2" key="2">
    <citation type="journal article" date="2021" name="PeerJ">
        <title>Extensive microbial diversity within the chicken gut microbiome revealed by metagenomics and culture.</title>
        <authorList>
            <person name="Gilroy R."/>
            <person name="Ravi A."/>
            <person name="Getino M."/>
            <person name="Pursley I."/>
            <person name="Horton D.L."/>
            <person name="Alikhan N.F."/>
            <person name="Baker D."/>
            <person name="Gharbi K."/>
            <person name="Hall N."/>
            <person name="Watson M."/>
            <person name="Adriaenssens E.M."/>
            <person name="Foster-Nyarko E."/>
            <person name="Jarju S."/>
            <person name="Secka A."/>
            <person name="Antonio M."/>
            <person name="Oren A."/>
            <person name="Chaudhuri R.R."/>
            <person name="La Ragione R."/>
            <person name="Hildebrand F."/>
            <person name="Pallen M.J."/>
        </authorList>
    </citation>
    <scope>NUCLEOTIDE SEQUENCE</scope>
    <source>
        <strain evidence="2">CHK187-14744</strain>
    </source>
</reference>
<evidence type="ECO:0000256" key="1">
    <source>
        <dbReference type="SAM" id="MobiDB-lite"/>
    </source>
</evidence>
<protein>
    <submittedName>
        <fullName evidence="2">Uncharacterized protein</fullName>
    </submittedName>
</protein>
<proteinExistence type="predicted"/>
<accession>A0A9D1HGJ7</accession>